<reference evidence="2 3" key="1">
    <citation type="submission" date="2018-01" db="EMBL/GenBank/DDBJ databases">
        <title>Whole genome analyses suggest that Burkholderia sensu lato contains two further novel genera in the rhizoxinica-symbiotica group Mycetohabitans gen. nov., and Trinickia gen. nov.: implications for the evolution of diazotrophy and nodulation in the Burkholderiaceae.</title>
        <authorList>
            <person name="Estrada-de los Santos P."/>
            <person name="Palmer M."/>
            <person name="Chavez-Ramirez B."/>
            <person name="Beukes C."/>
            <person name="Steenkamp E.T."/>
            <person name="Hirsch A.M."/>
            <person name="Manyaka P."/>
            <person name="Maluk M."/>
            <person name="Lafos M."/>
            <person name="Crook M."/>
            <person name="Gross E."/>
            <person name="Simon M.F."/>
            <person name="Bueno dos Reis Junior F."/>
            <person name="Poole P.S."/>
            <person name="Venter S.N."/>
            <person name="James E.K."/>
        </authorList>
    </citation>
    <scope>NUCLEOTIDE SEQUENCE [LARGE SCALE GENOMIC DNA]</scope>
    <source>
        <strain evidence="2 3">GP25-8</strain>
    </source>
</reference>
<comment type="caution">
    <text evidence="2">The sequence shown here is derived from an EMBL/GenBank/DDBJ whole genome shotgun (WGS) entry which is preliminary data.</text>
</comment>
<gene>
    <name evidence="2" type="ORF">C0Z19_13950</name>
</gene>
<feature type="compositionally biased region" description="Polar residues" evidence="1">
    <location>
        <begin position="139"/>
        <end position="152"/>
    </location>
</feature>
<feature type="compositionally biased region" description="Low complexity" evidence="1">
    <location>
        <begin position="128"/>
        <end position="138"/>
    </location>
</feature>
<sequence length="720" mass="77164">MRSDLGAEQTPVRPPHRGNASDQFDLMRQRAEAMPTAETPRSDRSNRIQPDTLLAIARLSADRTIEEAARHVGVSPDAARPFLSETGLTSSGRLLVGRRAAEIDRLVHFRLERLHALAHQNRAEEAAPSRPSAATREPTPQQDATPTTSTNTDELLDWLEAEVADADFDAISSDYPDIPFDTLDFDPLDPPPWAEQPEGKSVEAEAGRCSSDEVASSPVPNERQVSPAHSDAETSAVETAPAPGAPRPLLVTPARLLSVAQHVASGGSIAAASDLVGMNNSTIGEYLTRDGLRDKGRALVGRELATRIDELVARNPGPPRSGSQMPHLRQRDLLNVARAVADGSSLAAGAQAHDIHRSTILHYLTPQGVTERGRAVMRPRVTRMINQLIALGRFRSRAFATRENLRDVATEIASGKSIEAAAKAVGISPRCVGNLLTTKRLLPRGRTLLGKAEAKRIDAMLARRGPVRFSRPTIIRRSTGTVRTMTADRLWEIGTLVAGGATIESAANHFGVKRPTVNSYLGAAGLRPAGRSLLGEERATQLDALFTTRVAPPSGVSRTPSAMTADILWEVGVDVAAGATIVDAAEEAGVRRQTVNTYLTANGLRPAGRAMLGEARAQRLDELFAARTNRVSASGRPISITPDVLLEVAKRMTGRGQTHTQASKAVKQNRGTVKTYLTSDGLTPKGRKFVGPALAREIDSLFGQGADSEWSDSEKTESGD</sequence>
<dbReference type="Proteomes" id="UP000235347">
    <property type="component" value="Unassembled WGS sequence"/>
</dbReference>
<feature type="region of interest" description="Disordered" evidence="1">
    <location>
        <begin position="181"/>
        <end position="246"/>
    </location>
</feature>
<dbReference type="AlphaFoldDB" id="A0A2N7W4Q7"/>
<organism evidence="2 3">
    <name type="scientific">Trinickia soli</name>
    <dbReference type="NCBI Taxonomy" id="380675"/>
    <lineage>
        <taxon>Bacteria</taxon>
        <taxon>Pseudomonadati</taxon>
        <taxon>Pseudomonadota</taxon>
        <taxon>Betaproteobacteria</taxon>
        <taxon>Burkholderiales</taxon>
        <taxon>Burkholderiaceae</taxon>
        <taxon>Trinickia</taxon>
    </lineage>
</organism>
<evidence type="ECO:0000256" key="1">
    <source>
        <dbReference type="SAM" id="MobiDB-lite"/>
    </source>
</evidence>
<protein>
    <submittedName>
        <fullName evidence="2">Uncharacterized protein</fullName>
    </submittedName>
</protein>
<accession>A0A2N7W4Q7</accession>
<feature type="region of interest" description="Disordered" evidence="1">
    <location>
        <begin position="1"/>
        <end position="50"/>
    </location>
</feature>
<evidence type="ECO:0000313" key="3">
    <source>
        <dbReference type="Proteomes" id="UP000235347"/>
    </source>
</evidence>
<name>A0A2N7W4Q7_9BURK</name>
<proteinExistence type="predicted"/>
<feature type="region of interest" description="Disordered" evidence="1">
    <location>
        <begin position="120"/>
        <end position="152"/>
    </location>
</feature>
<keyword evidence="3" id="KW-1185">Reference proteome</keyword>
<evidence type="ECO:0000313" key="2">
    <source>
        <dbReference type="EMBL" id="PMS24369.1"/>
    </source>
</evidence>
<dbReference type="EMBL" id="PNYB01000010">
    <property type="protein sequence ID" value="PMS24369.1"/>
    <property type="molecule type" value="Genomic_DNA"/>
</dbReference>
<feature type="compositionally biased region" description="Basic and acidic residues" evidence="1">
    <location>
        <begin position="197"/>
        <end position="206"/>
    </location>
</feature>